<proteinExistence type="predicted"/>
<evidence type="ECO:0000313" key="2">
    <source>
        <dbReference type="EMBL" id="KNC95942.1"/>
    </source>
</evidence>
<keyword evidence="3" id="KW-1185">Reference proteome</keyword>
<feature type="compositionally biased region" description="Basic and acidic residues" evidence="1">
    <location>
        <begin position="172"/>
        <end position="187"/>
    </location>
</feature>
<dbReference type="EMBL" id="KQ257473">
    <property type="protein sequence ID" value="KNC95942.1"/>
    <property type="molecule type" value="Genomic_DNA"/>
</dbReference>
<feature type="compositionally biased region" description="Basic and acidic residues" evidence="1">
    <location>
        <begin position="25"/>
        <end position="38"/>
    </location>
</feature>
<feature type="region of interest" description="Disordered" evidence="1">
    <location>
        <begin position="161"/>
        <end position="200"/>
    </location>
</feature>
<organism evidence="2 3">
    <name type="scientific">Spizellomyces punctatus (strain DAOM BR117)</name>
    <dbReference type="NCBI Taxonomy" id="645134"/>
    <lineage>
        <taxon>Eukaryota</taxon>
        <taxon>Fungi</taxon>
        <taxon>Fungi incertae sedis</taxon>
        <taxon>Chytridiomycota</taxon>
        <taxon>Chytridiomycota incertae sedis</taxon>
        <taxon>Chytridiomycetes</taxon>
        <taxon>Spizellomycetales</taxon>
        <taxon>Spizellomycetaceae</taxon>
        <taxon>Spizellomyces</taxon>
    </lineage>
</organism>
<reference evidence="2 3" key="1">
    <citation type="submission" date="2009-08" db="EMBL/GenBank/DDBJ databases">
        <title>The Genome Sequence of Spizellomyces punctatus strain DAOM BR117.</title>
        <authorList>
            <consortium name="The Broad Institute Genome Sequencing Platform"/>
            <person name="Russ C."/>
            <person name="Cuomo C."/>
            <person name="Shea T."/>
            <person name="Young S.K."/>
            <person name="Zeng Q."/>
            <person name="Koehrsen M."/>
            <person name="Haas B."/>
            <person name="Borodovsky M."/>
            <person name="Guigo R."/>
            <person name="Alvarado L."/>
            <person name="Berlin A."/>
            <person name="Bochicchio J."/>
            <person name="Borenstein D."/>
            <person name="Chapman S."/>
            <person name="Chen Z."/>
            <person name="Engels R."/>
            <person name="Freedman E."/>
            <person name="Gellesch M."/>
            <person name="Goldberg J."/>
            <person name="Griggs A."/>
            <person name="Gujja S."/>
            <person name="Heiman D."/>
            <person name="Hepburn T."/>
            <person name="Howarth C."/>
            <person name="Jen D."/>
            <person name="Larson L."/>
            <person name="Lewis B."/>
            <person name="Mehta T."/>
            <person name="Park D."/>
            <person name="Pearson M."/>
            <person name="Roberts A."/>
            <person name="Saif S."/>
            <person name="Shenoy N."/>
            <person name="Sisk P."/>
            <person name="Stolte C."/>
            <person name="Sykes S."/>
            <person name="Thomson T."/>
            <person name="Walk T."/>
            <person name="White J."/>
            <person name="Yandava C."/>
            <person name="Burger G."/>
            <person name="Gray M.W."/>
            <person name="Holland P.W.H."/>
            <person name="King N."/>
            <person name="Lang F.B.F."/>
            <person name="Roger A.J."/>
            <person name="Ruiz-Trillo I."/>
            <person name="Lander E."/>
            <person name="Nusbaum C."/>
        </authorList>
    </citation>
    <scope>NUCLEOTIDE SEQUENCE [LARGE SCALE GENOMIC DNA]</scope>
    <source>
        <strain evidence="2 3">DAOM BR117</strain>
    </source>
</reference>
<evidence type="ECO:0000313" key="3">
    <source>
        <dbReference type="Proteomes" id="UP000053201"/>
    </source>
</evidence>
<feature type="region of interest" description="Disordered" evidence="1">
    <location>
        <begin position="1"/>
        <end position="38"/>
    </location>
</feature>
<protein>
    <submittedName>
        <fullName evidence="2">Uncharacterized protein</fullName>
    </submittedName>
</protein>
<dbReference type="GeneID" id="27692692"/>
<dbReference type="Proteomes" id="UP000053201">
    <property type="component" value="Unassembled WGS sequence"/>
</dbReference>
<dbReference type="VEuPathDB" id="FungiDB:SPPG_09567"/>
<dbReference type="OrthoDB" id="2163566at2759"/>
<evidence type="ECO:0000256" key="1">
    <source>
        <dbReference type="SAM" id="MobiDB-lite"/>
    </source>
</evidence>
<dbReference type="AlphaFoldDB" id="A0A0L0H413"/>
<gene>
    <name evidence="2" type="ORF">SPPG_09567</name>
</gene>
<accession>A0A0L0H413</accession>
<name>A0A0L0H413_SPIPD</name>
<dbReference type="RefSeq" id="XP_016603982.1">
    <property type="nucleotide sequence ID" value="XM_016757743.1"/>
</dbReference>
<dbReference type="InParanoid" id="A0A0L0H413"/>
<sequence length="279" mass="31437">MTTSTVSRKRVTSHVVSRGRSRSKTTTERERRFISDGTYDHSGIRKMAQRVVMSVPEEPLVRRPSEAAPVHTIYPSWWGHREHQGLRPHTAYSHPVRDAVVVETTGAFSQNWSYPKRMVDEMTQTANNAQILSRLATHERNKMQSQGVNEFFVSLANNEEANEVSETHGTLNRREKPLEGRRQDSESSQHNQLSKHKTTVPDESVFATTTTEAAVQSRQVPPQHFATFTICAPSASNKPPPTLLEIASNFLKSDIIHCLDLRALEVESDGDDDVVEAIR</sequence>
<feature type="compositionally biased region" description="Basic residues" evidence="1">
    <location>
        <begin position="7"/>
        <end position="23"/>
    </location>
</feature>